<feature type="domain" description="SLH" evidence="2">
    <location>
        <begin position="289"/>
        <end position="351"/>
    </location>
</feature>
<organism evidence="3 4">
    <name type="scientific">Candidatus Vampirococcus lugosii</name>
    <dbReference type="NCBI Taxonomy" id="2789015"/>
    <lineage>
        <taxon>Bacteria</taxon>
        <taxon>Candidatus Absconditibacteriota</taxon>
        <taxon>Vampirococcus</taxon>
    </lineage>
</organism>
<evidence type="ECO:0000259" key="2">
    <source>
        <dbReference type="PROSITE" id="PS51272"/>
    </source>
</evidence>
<keyword evidence="4" id="KW-1185">Reference proteome</keyword>
<dbReference type="Pfam" id="PF00395">
    <property type="entry name" value="SLH"/>
    <property type="match status" value="1"/>
</dbReference>
<feature type="coiled-coil region" evidence="1">
    <location>
        <begin position="47"/>
        <end position="79"/>
    </location>
</feature>
<dbReference type="InterPro" id="IPR001119">
    <property type="entry name" value="SLH_dom"/>
</dbReference>
<keyword evidence="1" id="KW-0175">Coiled coil</keyword>
<gene>
    <name evidence="3" type="ORF">VAMP_83n85</name>
</gene>
<dbReference type="Proteomes" id="UP000680365">
    <property type="component" value="Unassembled WGS sequence"/>
</dbReference>
<dbReference type="RefSeq" id="WP_213349140.1">
    <property type="nucleotide sequence ID" value="NZ_JAEDAM010000034.1"/>
</dbReference>
<reference evidence="3 4" key="1">
    <citation type="journal article" date="2021" name="Nat. Commun.">
        <title>Reductive evolution and unique predatory mode in the CPR bacterium Vampirococcus lugosii.</title>
        <authorList>
            <person name="Moreira D."/>
            <person name="Zivanovic Y."/>
            <person name="Lopez-Archilla A.I."/>
            <person name="Iniesto M."/>
            <person name="Lopez-Garcia P."/>
        </authorList>
    </citation>
    <scope>NUCLEOTIDE SEQUENCE [LARGE SCALE GENOMIC DNA]</scope>
    <source>
        <strain evidence="3">Chiprana</strain>
    </source>
</reference>
<name>A0ABS5QLG8_9BACT</name>
<evidence type="ECO:0000313" key="3">
    <source>
        <dbReference type="EMBL" id="MBS8122045.1"/>
    </source>
</evidence>
<protein>
    <recommendedName>
        <fullName evidence="2">SLH domain-containing protein</fullName>
    </recommendedName>
</protein>
<sequence length="500" mass="57854">MWEGWSGNDKTIETVRNSTLNPISFVEKNLGTVGDDLQRQDINVNTNNINEKNNENIKKENKNENEDLLQQITKQLEQEYSNNIQQNNNNKNIKEVLEIIEISNPKIDNKLTLGDNIKFTVKTKGEDGNITISSNNDVLKPSQYTITPKKEKNEYEVLVSAQNIGNGRVVFSDGKSNKDYYFSVYQDVQEIFSLGINGPDTIFNTVKQKFTIYPIDKLGNTVNYNLDGNINISLLDRETNKSYDLMNQKINKQNNLFKFEIQAPKISNYRLIVNFKDEKNNLSANKNLESDIFIDYSKNDKYGNSMKELNKKGIIKGFEGKMMPNNNIIRAEIITTLVRYKYGDDFERFKNEMNKYIEKNGIFFEDINPEARYSPYIFMAYQDGVVKGAGGTHANPTIQAQKDELIALYSRFFNISKKDQFPSFIDVNQDDWFVDYANAAKNYNLFPFENKNKFEGSDFVSREKAFESLYRYMNVGEKMQPKIKTTEQKLEDAVKALINF</sequence>
<evidence type="ECO:0000313" key="4">
    <source>
        <dbReference type="Proteomes" id="UP000680365"/>
    </source>
</evidence>
<evidence type="ECO:0000256" key="1">
    <source>
        <dbReference type="SAM" id="Coils"/>
    </source>
</evidence>
<comment type="caution">
    <text evidence="3">The sequence shown here is derived from an EMBL/GenBank/DDBJ whole genome shotgun (WGS) entry which is preliminary data.</text>
</comment>
<dbReference type="PROSITE" id="PS51272">
    <property type="entry name" value="SLH"/>
    <property type="match status" value="1"/>
</dbReference>
<accession>A0ABS5QLG8</accession>
<dbReference type="EMBL" id="JAEDAM010000034">
    <property type="protein sequence ID" value="MBS8122045.1"/>
    <property type="molecule type" value="Genomic_DNA"/>
</dbReference>
<proteinExistence type="predicted"/>